<protein>
    <submittedName>
        <fullName evidence="2">TRAP transporter T-component domain-containing protein</fullName>
    </submittedName>
</protein>
<keyword evidence="1" id="KW-0732">Signal</keyword>
<gene>
    <name evidence="2" type="ORF">dnl_26590</name>
</gene>
<organism evidence="2 3">
    <name type="scientific">Desulfonema limicola</name>
    <dbReference type="NCBI Taxonomy" id="45656"/>
    <lineage>
        <taxon>Bacteria</taxon>
        <taxon>Pseudomonadati</taxon>
        <taxon>Thermodesulfobacteriota</taxon>
        <taxon>Desulfobacteria</taxon>
        <taxon>Desulfobacterales</taxon>
        <taxon>Desulfococcaceae</taxon>
        <taxon>Desulfonema</taxon>
    </lineage>
</organism>
<reference evidence="2" key="1">
    <citation type="journal article" date="2021" name="Microb. Physiol.">
        <title>Proteogenomic Insights into the Physiology of Marine, Sulfate-Reducing, Filamentous Desulfonema limicola and Desulfonema magnum.</title>
        <authorList>
            <person name="Schnaars V."/>
            <person name="Wohlbrand L."/>
            <person name="Scheve S."/>
            <person name="Hinrichs C."/>
            <person name="Reinhardt R."/>
            <person name="Rabus R."/>
        </authorList>
    </citation>
    <scope>NUCLEOTIDE SEQUENCE</scope>
    <source>
        <strain evidence="2">5ac10</strain>
    </source>
</reference>
<dbReference type="InterPro" id="IPR031823">
    <property type="entry name" value="TatT"/>
</dbReference>
<keyword evidence="3" id="KW-1185">Reference proteome</keyword>
<dbReference type="RefSeq" id="WP_207692014.1">
    <property type="nucleotide sequence ID" value="NZ_CP061799.1"/>
</dbReference>
<evidence type="ECO:0000313" key="2">
    <source>
        <dbReference type="EMBL" id="QTA80359.1"/>
    </source>
</evidence>
<proteinExistence type="predicted"/>
<dbReference type="Pfam" id="PF16811">
    <property type="entry name" value="TAtT"/>
    <property type="match status" value="1"/>
</dbReference>
<sequence>MNILLPGNGFKYFFALFALLFSSGCVSAVTVNFARDLSYAVVNNNDLETVKTGAPAYLIMIDSFLYDDPKNESLLISAANLYTAYTDVYVEDKERASKMTDKAMSYALRAVCANRSDACLMRELDFESFTKIINKINDMDSIPSLYTLGAAWAAWIQAHQDDWNAVAEIARVEAIMAHIVKLQESYQDGGAHLYLGTLATLLPPALGGSPEKGRMHFERALEISGNKNLMAKVIYARQYARMIFDRDLHDRLLNDVLDANPEVEGYSLLNILAQKKAEILLKNADEFF</sequence>
<dbReference type="EMBL" id="CP061799">
    <property type="protein sequence ID" value="QTA80359.1"/>
    <property type="molecule type" value="Genomic_DNA"/>
</dbReference>
<dbReference type="InterPro" id="IPR038537">
    <property type="entry name" value="TatT_sf"/>
</dbReference>
<evidence type="ECO:0000313" key="3">
    <source>
        <dbReference type="Proteomes" id="UP000663720"/>
    </source>
</evidence>
<feature type="signal peptide" evidence="1">
    <location>
        <begin position="1"/>
        <end position="28"/>
    </location>
</feature>
<name>A0A975B7J6_9BACT</name>
<evidence type="ECO:0000256" key="1">
    <source>
        <dbReference type="SAM" id="SignalP"/>
    </source>
</evidence>
<dbReference type="AlphaFoldDB" id="A0A975B7J6"/>
<dbReference type="Gene3D" id="1.25.40.920">
    <property type="entry name" value="TRAP transporter T-component"/>
    <property type="match status" value="1"/>
</dbReference>
<feature type="chain" id="PRO_5036988452" evidence="1">
    <location>
        <begin position="29"/>
        <end position="288"/>
    </location>
</feature>
<dbReference type="KEGG" id="dli:dnl_26590"/>
<accession>A0A975B7J6</accession>
<dbReference type="Proteomes" id="UP000663720">
    <property type="component" value="Chromosome"/>
</dbReference>